<evidence type="ECO:0000259" key="5">
    <source>
        <dbReference type="Pfam" id="PF25994"/>
    </source>
</evidence>
<dbReference type="HOGENOM" id="CLU_037300_1_0_5"/>
<dbReference type="EMBL" id="CP001349">
    <property type="protein sequence ID" value="ACL60451.1"/>
    <property type="molecule type" value="Genomic_DNA"/>
</dbReference>
<sequence length="419" mass="46250">MVMTLPVPTVPFARAALLLASLCVLAGPAPAQESGYRLAPGDRIALSVFGQTELSGEYSVGTDGNLFLPLIGEVPVSGSTLPEAQKQVVARLADGYIQQPVVSLRIMEMRPIYVLGDVRLPGSYPFRPGASVLSGIALAGGFARPEQVQVAQQTEFLLADERVRVLEANRRLYRIRRARLEAQRRNEEGFRPPPDLERDPAAAPILAEERQILTAQRGALLQSLEMLQAQKPRIEAEIVGVQAQRTAEETQLRLIQAHMEDYEKLMANGLARRYQGIEFQREEARNKGTIARLNSDLARLDLALGDLALRLQEMKDTYQRRILAEMQEATTRLTETETQLSSAREIRAARLQVAGALVAPETNEVIRRVVITRTQDGRTETIAADANTPLMPGDIVDVRREPEARAVRTSAAQPGTELR</sequence>
<dbReference type="InterPro" id="IPR058781">
    <property type="entry name" value="HH_AprE-like"/>
</dbReference>
<dbReference type="KEGG" id="mno:Mnod_5609"/>
<dbReference type="InterPro" id="IPR003715">
    <property type="entry name" value="Poly_export_N"/>
</dbReference>
<keyword evidence="1 2" id="KW-0732">Signal</keyword>
<feature type="domain" description="AprE-like long alpha-helical hairpin" evidence="5">
    <location>
        <begin position="161"/>
        <end position="345"/>
    </location>
</feature>
<evidence type="ECO:0000259" key="4">
    <source>
        <dbReference type="Pfam" id="PF10531"/>
    </source>
</evidence>
<proteinExistence type="predicted"/>
<dbReference type="AlphaFoldDB" id="B8IQD9"/>
<reference evidence="6 7" key="1">
    <citation type="submission" date="2009-01" db="EMBL/GenBank/DDBJ databases">
        <title>Complete sequence of chromosome of Methylobacterium nodulans ORS 2060.</title>
        <authorList>
            <consortium name="US DOE Joint Genome Institute"/>
            <person name="Lucas S."/>
            <person name="Copeland A."/>
            <person name="Lapidus A."/>
            <person name="Glavina del Rio T."/>
            <person name="Dalin E."/>
            <person name="Tice H."/>
            <person name="Bruce D."/>
            <person name="Goodwin L."/>
            <person name="Pitluck S."/>
            <person name="Sims D."/>
            <person name="Brettin T."/>
            <person name="Detter J.C."/>
            <person name="Han C."/>
            <person name="Larimer F."/>
            <person name="Land M."/>
            <person name="Hauser L."/>
            <person name="Kyrpides N."/>
            <person name="Ivanova N."/>
            <person name="Marx C.J."/>
            <person name="Richardson P."/>
        </authorList>
    </citation>
    <scope>NUCLEOTIDE SEQUENCE [LARGE SCALE GENOMIC DNA]</scope>
    <source>
        <strain evidence="7">LMG 21967 / CNCM I-2342 / ORS 2060</strain>
    </source>
</reference>
<accession>B8IQD9</accession>
<evidence type="ECO:0000259" key="3">
    <source>
        <dbReference type="Pfam" id="PF02563"/>
    </source>
</evidence>
<dbReference type="InterPro" id="IPR019554">
    <property type="entry name" value="Soluble_ligand-bd"/>
</dbReference>
<keyword evidence="7" id="KW-1185">Reference proteome</keyword>
<feature type="domain" description="Soluble ligand binding" evidence="4">
    <location>
        <begin position="112"/>
        <end position="153"/>
    </location>
</feature>
<dbReference type="InterPro" id="IPR049712">
    <property type="entry name" value="Poly_export"/>
</dbReference>
<name>B8IQD9_METNO</name>
<protein>
    <submittedName>
        <fullName evidence="6">Polysaccharide export protein</fullName>
    </submittedName>
</protein>
<organism evidence="6 7">
    <name type="scientific">Methylobacterium nodulans (strain LMG 21967 / CNCM I-2342 / ORS 2060)</name>
    <dbReference type="NCBI Taxonomy" id="460265"/>
    <lineage>
        <taxon>Bacteria</taxon>
        <taxon>Pseudomonadati</taxon>
        <taxon>Pseudomonadota</taxon>
        <taxon>Alphaproteobacteria</taxon>
        <taxon>Hyphomicrobiales</taxon>
        <taxon>Methylobacteriaceae</taxon>
        <taxon>Methylobacterium</taxon>
    </lineage>
</organism>
<dbReference type="PANTHER" id="PTHR33619:SF3">
    <property type="entry name" value="POLYSACCHARIDE EXPORT PROTEIN GFCE-RELATED"/>
    <property type="match status" value="1"/>
</dbReference>
<dbReference type="Gene3D" id="3.30.1950.10">
    <property type="entry name" value="wza like domain"/>
    <property type="match status" value="1"/>
</dbReference>
<dbReference type="GO" id="GO:0015159">
    <property type="term" value="F:polysaccharide transmembrane transporter activity"/>
    <property type="evidence" value="ECO:0007669"/>
    <property type="project" value="InterPro"/>
</dbReference>
<dbReference type="eggNOG" id="COG1596">
    <property type="taxonomic scope" value="Bacteria"/>
</dbReference>
<gene>
    <name evidence="6" type="ordered locus">Mnod_5609</name>
</gene>
<evidence type="ECO:0000256" key="1">
    <source>
        <dbReference type="ARBA" id="ARBA00022729"/>
    </source>
</evidence>
<dbReference type="Pfam" id="PF25994">
    <property type="entry name" value="HH_AprE"/>
    <property type="match status" value="1"/>
</dbReference>
<dbReference type="Pfam" id="PF10531">
    <property type="entry name" value="SLBB"/>
    <property type="match status" value="1"/>
</dbReference>
<dbReference type="STRING" id="460265.Mnod_5609"/>
<dbReference type="PANTHER" id="PTHR33619">
    <property type="entry name" value="POLYSACCHARIDE EXPORT PROTEIN GFCE-RELATED"/>
    <property type="match status" value="1"/>
</dbReference>
<dbReference type="Pfam" id="PF02563">
    <property type="entry name" value="Poly_export"/>
    <property type="match status" value="1"/>
</dbReference>
<feature type="chain" id="PRO_5002872069" evidence="2">
    <location>
        <begin position="32"/>
        <end position="419"/>
    </location>
</feature>
<evidence type="ECO:0000313" key="6">
    <source>
        <dbReference type="EMBL" id="ACL60451.1"/>
    </source>
</evidence>
<evidence type="ECO:0000256" key="2">
    <source>
        <dbReference type="SAM" id="SignalP"/>
    </source>
</evidence>
<dbReference type="Proteomes" id="UP000008207">
    <property type="component" value="Chromosome"/>
</dbReference>
<feature type="signal peptide" evidence="2">
    <location>
        <begin position="1"/>
        <end position="31"/>
    </location>
</feature>
<evidence type="ECO:0000313" key="7">
    <source>
        <dbReference type="Proteomes" id="UP000008207"/>
    </source>
</evidence>
<feature type="domain" description="Polysaccharide export protein N-terminal" evidence="3">
    <location>
        <begin position="31"/>
        <end position="106"/>
    </location>
</feature>